<dbReference type="Gene3D" id="1.10.10.10">
    <property type="entry name" value="Winged helix-like DNA-binding domain superfamily/Winged helix DNA-binding domain"/>
    <property type="match status" value="1"/>
</dbReference>
<feature type="domain" description="HTH luxR-type" evidence="3">
    <location>
        <begin position="139"/>
        <end position="204"/>
    </location>
</feature>
<dbReference type="EMBL" id="JWLW01000012">
    <property type="protein sequence ID" value="KHT54362.1"/>
    <property type="molecule type" value="Genomic_DNA"/>
</dbReference>
<dbReference type="OrthoDB" id="9796655at2"/>
<protein>
    <submittedName>
        <fullName evidence="5">Transcriptional regulator</fullName>
    </submittedName>
</protein>
<dbReference type="InterPro" id="IPR000792">
    <property type="entry name" value="Tscrpt_reg_LuxR_C"/>
</dbReference>
<comment type="caution">
    <text evidence="5">The sequence shown here is derived from an EMBL/GenBank/DDBJ whole genome shotgun (WGS) entry which is preliminary data.</text>
</comment>
<evidence type="ECO:0000256" key="2">
    <source>
        <dbReference type="PROSITE-ProRule" id="PRU00169"/>
    </source>
</evidence>
<gene>
    <name evidence="5" type="ORF">RJ41_07505</name>
</gene>
<dbReference type="SMART" id="SM00421">
    <property type="entry name" value="HTH_LUXR"/>
    <property type="match status" value="1"/>
</dbReference>
<sequence>MNSKAPTTILIVEDQSLVRDAIAMLLSLEDDLTIVEKCSNGKEAIDYLNDTPAPHIILSDIEMPLVSGLDLAAHIAKQNLNTKVVLMTTFSKPGYIKRALSLGVKGFILKESDSDYLIDAIHKVSAGDKVISPELAIMALDDKNPLTQKEMSALKLASDGLKTRAIAQQLFLSEGTVRNYLSEAISKLDATNRVDAARIAKQKGWL</sequence>
<dbReference type="Proteomes" id="UP000031197">
    <property type="component" value="Unassembled WGS sequence"/>
</dbReference>
<evidence type="ECO:0000259" key="3">
    <source>
        <dbReference type="PROSITE" id="PS50043"/>
    </source>
</evidence>
<dbReference type="PANTHER" id="PTHR43214">
    <property type="entry name" value="TWO-COMPONENT RESPONSE REGULATOR"/>
    <property type="match status" value="1"/>
</dbReference>
<dbReference type="Pfam" id="PF00196">
    <property type="entry name" value="GerE"/>
    <property type="match status" value="1"/>
</dbReference>
<dbReference type="GO" id="GO:0000160">
    <property type="term" value="P:phosphorelay signal transduction system"/>
    <property type="evidence" value="ECO:0007669"/>
    <property type="project" value="InterPro"/>
</dbReference>
<dbReference type="CDD" id="cd06170">
    <property type="entry name" value="LuxR_C_like"/>
    <property type="match status" value="1"/>
</dbReference>
<proteinExistence type="predicted"/>
<reference evidence="5 6" key="1">
    <citation type="submission" date="2014-12" db="EMBL/GenBank/DDBJ databases">
        <title>Genome sequencing of Alteromonas marina AD001.</title>
        <authorList>
            <person name="Adrian T.G.S."/>
            <person name="Chan K.G."/>
        </authorList>
    </citation>
    <scope>NUCLEOTIDE SEQUENCE [LARGE SCALE GENOMIC DNA]</scope>
    <source>
        <strain evidence="5 6">AD001</strain>
    </source>
</reference>
<keyword evidence="6" id="KW-1185">Reference proteome</keyword>
<keyword evidence="2" id="KW-0597">Phosphoprotein</keyword>
<dbReference type="InterPro" id="IPR039420">
    <property type="entry name" value="WalR-like"/>
</dbReference>
<dbReference type="InterPro" id="IPR011006">
    <property type="entry name" value="CheY-like_superfamily"/>
</dbReference>
<dbReference type="SMART" id="SM00448">
    <property type="entry name" value="REC"/>
    <property type="match status" value="1"/>
</dbReference>
<dbReference type="Gene3D" id="3.40.50.2300">
    <property type="match status" value="1"/>
</dbReference>
<dbReference type="SUPFAM" id="SSF46894">
    <property type="entry name" value="C-terminal effector domain of the bipartite response regulators"/>
    <property type="match status" value="1"/>
</dbReference>
<evidence type="ECO:0000313" key="5">
    <source>
        <dbReference type="EMBL" id="KHT54362.1"/>
    </source>
</evidence>
<dbReference type="InterPro" id="IPR016032">
    <property type="entry name" value="Sig_transdc_resp-reg_C-effctor"/>
</dbReference>
<dbReference type="InterPro" id="IPR001789">
    <property type="entry name" value="Sig_transdc_resp-reg_receiver"/>
</dbReference>
<dbReference type="RefSeq" id="WP_039218881.1">
    <property type="nucleotide sequence ID" value="NZ_JWLW01000012.1"/>
</dbReference>
<evidence type="ECO:0000313" key="6">
    <source>
        <dbReference type="Proteomes" id="UP000031197"/>
    </source>
</evidence>
<accession>A0A0B3YIH6</accession>
<name>A0A0B3YIH6_9ALTE</name>
<dbReference type="GO" id="GO:0003677">
    <property type="term" value="F:DNA binding"/>
    <property type="evidence" value="ECO:0007669"/>
    <property type="project" value="UniProtKB-KW"/>
</dbReference>
<dbReference type="PROSITE" id="PS50043">
    <property type="entry name" value="HTH_LUXR_2"/>
    <property type="match status" value="1"/>
</dbReference>
<evidence type="ECO:0000259" key="4">
    <source>
        <dbReference type="PROSITE" id="PS50110"/>
    </source>
</evidence>
<dbReference type="InterPro" id="IPR036388">
    <property type="entry name" value="WH-like_DNA-bd_sf"/>
</dbReference>
<feature type="modified residue" description="4-aspartylphosphate" evidence="2">
    <location>
        <position position="60"/>
    </location>
</feature>
<evidence type="ECO:0000256" key="1">
    <source>
        <dbReference type="ARBA" id="ARBA00023125"/>
    </source>
</evidence>
<dbReference type="PROSITE" id="PS50110">
    <property type="entry name" value="RESPONSE_REGULATORY"/>
    <property type="match status" value="1"/>
</dbReference>
<feature type="domain" description="Response regulatory" evidence="4">
    <location>
        <begin position="8"/>
        <end position="125"/>
    </location>
</feature>
<dbReference type="GO" id="GO:0006355">
    <property type="term" value="P:regulation of DNA-templated transcription"/>
    <property type="evidence" value="ECO:0007669"/>
    <property type="project" value="InterPro"/>
</dbReference>
<dbReference type="PANTHER" id="PTHR43214:SF42">
    <property type="entry name" value="TRANSCRIPTIONAL REGULATORY PROTEIN DESR"/>
    <property type="match status" value="1"/>
</dbReference>
<dbReference type="PRINTS" id="PR00038">
    <property type="entry name" value="HTHLUXR"/>
</dbReference>
<keyword evidence="1" id="KW-0238">DNA-binding</keyword>
<organism evidence="5 6">
    <name type="scientific">Alteromonas marina</name>
    <dbReference type="NCBI Taxonomy" id="203795"/>
    <lineage>
        <taxon>Bacteria</taxon>
        <taxon>Pseudomonadati</taxon>
        <taxon>Pseudomonadota</taxon>
        <taxon>Gammaproteobacteria</taxon>
        <taxon>Alteromonadales</taxon>
        <taxon>Alteromonadaceae</taxon>
        <taxon>Alteromonas/Salinimonas group</taxon>
        <taxon>Alteromonas</taxon>
    </lineage>
</organism>
<dbReference type="SUPFAM" id="SSF52172">
    <property type="entry name" value="CheY-like"/>
    <property type="match status" value="1"/>
</dbReference>
<dbReference type="Pfam" id="PF00072">
    <property type="entry name" value="Response_reg"/>
    <property type="match status" value="1"/>
</dbReference>
<dbReference type="AlphaFoldDB" id="A0A0B3YIH6"/>